<dbReference type="GeneID" id="63818547"/>
<dbReference type="EMBL" id="KV427625">
    <property type="protein sequence ID" value="KZT06357.1"/>
    <property type="molecule type" value="Genomic_DNA"/>
</dbReference>
<feature type="region of interest" description="Disordered" evidence="1">
    <location>
        <begin position="1"/>
        <end position="233"/>
    </location>
</feature>
<feature type="compositionally biased region" description="Basic and acidic residues" evidence="1">
    <location>
        <begin position="1358"/>
        <end position="1373"/>
    </location>
</feature>
<feature type="compositionally biased region" description="Polar residues" evidence="1">
    <location>
        <begin position="50"/>
        <end position="66"/>
    </location>
</feature>
<reference evidence="2 3" key="1">
    <citation type="journal article" date="2016" name="Mol. Biol. Evol.">
        <title>Comparative Genomics of Early-Diverging Mushroom-Forming Fungi Provides Insights into the Origins of Lignocellulose Decay Capabilities.</title>
        <authorList>
            <person name="Nagy L.G."/>
            <person name="Riley R."/>
            <person name="Tritt A."/>
            <person name="Adam C."/>
            <person name="Daum C."/>
            <person name="Floudas D."/>
            <person name="Sun H."/>
            <person name="Yadav J.S."/>
            <person name="Pangilinan J."/>
            <person name="Larsson K.H."/>
            <person name="Matsuura K."/>
            <person name="Barry K."/>
            <person name="Labutti K."/>
            <person name="Kuo R."/>
            <person name="Ohm R.A."/>
            <person name="Bhattacharya S.S."/>
            <person name="Shirouzu T."/>
            <person name="Yoshinaga Y."/>
            <person name="Martin F.M."/>
            <person name="Grigoriev I.V."/>
            <person name="Hibbett D.S."/>
        </authorList>
    </citation>
    <scope>NUCLEOTIDE SEQUENCE [LARGE SCALE GENOMIC DNA]</scope>
    <source>
        <strain evidence="2 3">93-53</strain>
    </source>
</reference>
<feature type="region of interest" description="Disordered" evidence="1">
    <location>
        <begin position="971"/>
        <end position="999"/>
    </location>
</feature>
<feature type="compositionally biased region" description="Basic and acidic residues" evidence="1">
    <location>
        <begin position="354"/>
        <end position="368"/>
    </location>
</feature>
<dbReference type="InParanoid" id="A0A165E6X1"/>
<feature type="compositionally biased region" description="Pro residues" evidence="1">
    <location>
        <begin position="616"/>
        <end position="629"/>
    </location>
</feature>
<feature type="compositionally biased region" description="Basic and acidic residues" evidence="1">
    <location>
        <begin position="29"/>
        <end position="41"/>
    </location>
</feature>
<feature type="compositionally biased region" description="Basic and acidic residues" evidence="1">
    <location>
        <begin position="655"/>
        <end position="705"/>
    </location>
</feature>
<feature type="compositionally biased region" description="Low complexity" evidence="1">
    <location>
        <begin position="385"/>
        <end position="404"/>
    </location>
</feature>
<feature type="region of interest" description="Disordered" evidence="1">
    <location>
        <begin position="1631"/>
        <end position="1670"/>
    </location>
</feature>
<evidence type="ECO:0000313" key="2">
    <source>
        <dbReference type="EMBL" id="KZT06357.1"/>
    </source>
</evidence>
<dbReference type="STRING" id="1314785.A0A165E6X1"/>
<feature type="region of interest" description="Disordered" evidence="1">
    <location>
        <begin position="1286"/>
        <end position="1388"/>
    </location>
</feature>
<feature type="compositionally biased region" description="Low complexity" evidence="1">
    <location>
        <begin position="163"/>
        <end position="179"/>
    </location>
</feature>
<evidence type="ECO:0000313" key="3">
    <source>
        <dbReference type="Proteomes" id="UP000076871"/>
    </source>
</evidence>
<organism evidence="2 3">
    <name type="scientific">Laetiporus sulphureus 93-53</name>
    <dbReference type="NCBI Taxonomy" id="1314785"/>
    <lineage>
        <taxon>Eukaryota</taxon>
        <taxon>Fungi</taxon>
        <taxon>Dikarya</taxon>
        <taxon>Basidiomycota</taxon>
        <taxon>Agaricomycotina</taxon>
        <taxon>Agaricomycetes</taxon>
        <taxon>Polyporales</taxon>
        <taxon>Laetiporus</taxon>
    </lineage>
</organism>
<protein>
    <submittedName>
        <fullName evidence="2">Uncharacterized protein</fullName>
    </submittedName>
</protein>
<feature type="compositionally biased region" description="Basic and acidic residues" evidence="1">
    <location>
        <begin position="1318"/>
        <end position="1331"/>
    </location>
</feature>
<feature type="region of interest" description="Disordered" evidence="1">
    <location>
        <begin position="1407"/>
        <end position="1460"/>
    </location>
</feature>
<feature type="region of interest" description="Disordered" evidence="1">
    <location>
        <begin position="899"/>
        <end position="935"/>
    </location>
</feature>
<sequence>MATTETLDSSGNDQNAEEVSRRVGGQAGEPEHNFSSKEHVAVEVLEGQLQDASPVSPSSATGSTPYRASPVNGLPPGATNAPTLNVPHPKKFSHSNINKKFLEKTLSTSSPGSSSSVSSAAKVGSTTPKPMAQTAPSHSRLVTTKLTASPQPSMTTGPGWSRPPSSVSSVAPTPSSATNPKPPPLLTSTTNTSAPQPAPAGKVIQPQPRGASEMFATSVKKDGPSRPAWGNAKNAATVVSKLDAVASDFPTAAEVAQGRTSRALEIKEAAQASEVQKQALAAEEDTFRGVHLDPKAHHWDEMEEDNDDFLGGVIEFEDGRQYKVEETEIVQSASISQVSVRGSDGGFDSTQHPVSKEERFADDFDRSWPRSKHAMGFPPPRDQYSNGAPSSASSQSVHSPQESSRVLFNERSNRLEPYSSAHPPHRQNGAGPSSFFSRRDSRSDYAAPPSEMRPGRDVPPHVHAPGVQLLQKEFGHNEFRQESHYGRSRVVGDHHGPITTSPLETSRFRDRESHRRDFGAPPPALTRTSSQGFKGRSRDQHTPYGMPGGMPSLSPGGRDGEERPRQTSTMGPPPLPISPTKDSGPGRELPPHMSTPQRSPACISQTTTLAEGLHPSPLPVPPSTLPPVEPSANAPTPAGTETSPLPPTQSPVDIDEVRKAVMHNAVERARIRRQQEEEEREKEKERARKKAAELEEKMKTMEKAKASQGPEANGTAESQAINVIDSAVKGAIAKEAIVQEVTSNNADASRSGTSIEQPPLARPAFNQAASSKGTFRPAQPRQMSFASSVAGEMPSPAAEAQSWRSRGSGRSSPPHHGPPSDEQLLPPPLIHEVEALLVNSDEDLEVVDFSEMGKLVDAHGTALQPQESLQTIHPLSMRPLRPVAADFFGDSKAAHELTSAAITDESTWRRKSTHQNHSPERPEIVFATGPKGERPMTSLEQADILRLPGHSPVSNAHSAIVPYLRHHDDHARPHPNSNHLAAAPAHHVNGSQRSPLTSSYREAPMSTLDDTLSRIKGALDGMHSQTEPVKHAKWLPPALRLKPAHDICLPSEVFDVTGFEPPKSPKPAWNVYGVKLPHVSRPVPPISRQQLRSSQNTSASSWPEIYSWNSSAAGVRRRGLSINDILFREPFTYKRSPRYTVRLPQRRYALRPVIEEAISPVVNLPSKPSGVRPTSANTQMPDDSQRGESMQTSFVEVQPPDAFSQYTLDTISRSPPPELLSGLPHTASLPKGEAVSRSAVVDAPVRSRSQPKMPVGSDVAFYRDARVDYRAQPETTVNFIVTSELEDERSNATEAAVSLNGLPGPSEDGHPEPLANHVPDKAEGSKSEQEKTTLPPERAVITPPPSNANGLLNKLPRTSKDSSRRVPDREHLKAVWSQTSDKADVPSVNSLKGIADDLTAVPFTLHEVKSEDGETPPPSGSGPSSRMSSHDVIRAFQQVPSPTVTSPSRSTTLPPPIGSPPNGQAARLPYAYAPMPTGGLRPTYGYPMMSQTPSPTIMYPPQMAPSPVPRPMLVNGPPSPYAQPIWMPVQGPTAPPQPATMMRPIPSPYPAQLLPYPSHGGAVPVYGPPLNMQGASTQSNGIQGRASMPMMSPGLQPAIPNLPMYGSSPVLMHSPSMLPMPPAYAGVLPNRGQGREHAPGMPAMSPSMNHHPPPAGSYGVAPNSYSRPSW</sequence>
<name>A0A165E6X1_9APHY</name>
<feature type="compositionally biased region" description="Polar residues" evidence="1">
    <location>
        <begin position="594"/>
        <end position="609"/>
    </location>
</feature>
<dbReference type="RefSeq" id="XP_040764097.1">
    <property type="nucleotide sequence ID" value="XM_040901515.1"/>
</dbReference>
<accession>A0A165E6X1</accession>
<feature type="compositionally biased region" description="Low complexity" evidence="1">
    <location>
        <begin position="186"/>
        <end position="195"/>
    </location>
</feature>
<keyword evidence="3" id="KW-1185">Reference proteome</keyword>
<feature type="compositionally biased region" description="Low complexity" evidence="1">
    <location>
        <begin position="1440"/>
        <end position="1452"/>
    </location>
</feature>
<feature type="compositionally biased region" description="Basic and acidic residues" evidence="1">
    <location>
        <begin position="506"/>
        <end position="518"/>
    </location>
</feature>
<feature type="region of interest" description="Disordered" evidence="1">
    <location>
        <begin position="741"/>
        <end position="826"/>
    </location>
</feature>
<feature type="region of interest" description="Disordered" evidence="1">
    <location>
        <begin position="333"/>
        <end position="718"/>
    </location>
</feature>
<proteinExistence type="predicted"/>
<evidence type="ECO:0000256" key="1">
    <source>
        <dbReference type="SAM" id="MobiDB-lite"/>
    </source>
</evidence>
<feature type="compositionally biased region" description="Polar residues" evidence="1">
    <location>
        <begin position="989"/>
        <end position="999"/>
    </location>
</feature>
<feature type="compositionally biased region" description="Low complexity" evidence="1">
    <location>
        <begin position="104"/>
        <end position="127"/>
    </location>
</feature>
<feature type="compositionally biased region" description="Polar residues" evidence="1">
    <location>
        <begin position="1"/>
        <end position="14"/>
    </location>
</feature>
<gene>
    <name evidence="2" type="ORF">LAESUDRAFT_192554</name>
</gene>
<feature type="compositionally biased region" description="Polar residues" evidence="1">
    <location>
        <begin position="134"/>
        <end position="158"/>
    </location>
</feature>
<feature type="region of interest" description="Disordered" evidence="1">
    <location>
        <begin position="1165"/>
        <end position="1186"/>
    </location>
</feature>
<feature type="compositionally biased region" description="Low complexity" evidence="1">
    <location>
        <begin position="804"/>
        <end position="814"/>
    </location>
</feature>
<dbReference type="Proteomes" id="UP000076871">
    <property type="component" value="Unassembled WGS sequence"/>
</dbReference>
<feature type="compositionally biased region" description="Basic and acidic residues" evidence="1">
    <location>
        <begin position="473"/>
        <end position="496"/>
    </location>
</feature>
<feature type="compositionally biased region" description="Polar residues" evidence="1">
    <location>
        <begin position="741"/>
        <end position="756"/>
    </location>
</feature>
<dbReference type="OrthoDB" id="2504896at2759"/>
<feature type="compositionally biased region" description="Low complexity" evidence="1">
    <location>
        <begin position="543"/>
        <end position="556"/>
    </location>
</feature>
<feature type="compositionally biased region" description="Polar residues" evidence="1">
    <location>
        <begin position="1172"/>
        <end position="1186"/>
    </location>
</feature>